<feature type="compositionally biased region" description="Basic and acidic residues" evidence="1">
    <location>
        <begin position="39"/>
        <end position="52"/>
    </location>
</feature>
<dbReference type="STRING" id="1036779.SAMN04515666_10958"/>
<evidence type="ECO:0000313" key="3">
    <source>
        <dbReference type="Proteomes" id="UP000199664"/>
    </source>
</evidence>
<dbReference type="AlphaFoldDB" id="A0A1H7WX20"/>
<sequence length="52" mass="6270">MQIIQDNLDRQRYGRSGSYGRGYGRGYGRHGEAYGYRRGYGDGYRRPRYDRW</sequence>
<accession>A0A1H7WX20</accession>
<feature type="compositionally biased region" description="Gly residues" evidence="1">
    <location>
        <begin position="17"/>
        <end position="26"/>
    </location>
</feature>
<evidence type="ECO:0000256" key="1">
    <source>
        <dbReference type="SAM" id="MobiDB-lite"/>
    </source>
</evidence>
<reference evidence="3" key="1">
    <citation type="submission" date="2016-10" db="EMBL/GenBank/DDBJ databases">
        <authorList>
            <person name="Varghese N."/>
            <person name="Submissions S."/>
        </authorList>
    </citation>
    <scope>NUCLEOTIDE SEQUENCE [LARGE SCALE GENOMIC DNA]</scope>
    <source>
        <strain evidence="3">LMG 26383,CCUG 61248,R- 45681</strain>
    </source>
</reference>
<protein>
    <submittedName>
        <fullName evidence="2">Uncharacterized protein</fullName>
    </submittedName>
</protein>
<dbReference type="EMBL" id="FOAN01000009">
    <property type="protein sequence ID" value="SEM25864.1"/>
    <property type="molecule type" value="Genomic_DNA"/>
</dbReference>
<keyword evidence="3" id="KW-1185">Reference proteome</keyword>
<gene>
    <name evidence="2" type="ORF">SAMN04515666_10958</name>
</gene>
<proteinExistence type="predicted"/>
<evidence type="ECO:0000313" key="2">
    <source>
        <dbReference type="EMBL" id="SEM25864.1"/>
    </source>
</evidence>
<feature type="region of interest" description="Disordered" evidence="1">
    <location>
        <begin position="1"/>
        <end position="52"/>
    </location>
</feature>
<dbReference type="RefSeq" id="WP_167561726.1">
    <property type="nucleotide sequence ID" value="NZ_FOAN01000009.1"/>
</dbReference>
<organism evidence="2 3">
    <name type="scientific">Bosea lupini</name>
    <dbReference type="NCBI Taxonomy" id="1036779"/>
    <lineage>
        <taxon>Bacteria</taxon>
        <taxon>Pseudomonadati</taxon>
        <taxon>Pseudomonadota</taxon>
        <taxon>Alphaproteobacteria</taxon>
        <taxon>Hyphomicrobiales</taxon>
        <taxon>Boseaceae</taxon>
        <taxon>Bosea</taxon>
    </lineage>
</organism>
<name>A0A1H7WX20_9HYPH</name>
<dbReference type="Proteomes" id="UP000199664">
    <property type="component" value="Unassembled WGS sequence"/>
</dbReference>